<name>A0ABT1ZIZ0_9MICO</name>
<sequence>MSAATPTPAELAPRRRRAWPWVLLGVVVLLVAAGFAIDALARGAAEDVIAERVASALDVPETTPVEVSIGGGPVLFQALTGSLDQVDVEVDGLDLGDLSGDLHIVARGVPIDTSAPTRELTVRLAVPESGLAALSPQITGATIDDVTLDGAEIVATGNLSVLGLSFELGLGLTPSAVGGQLAFDPTSVRIAGAQYTADELRADPVFGLLADALLQQRTVCIADALPSALTVTGLRVEGDQLVATLDGSGTALGGTAFQQKGSCAA</sequence>
<gene>
    <name evidence="2" type="ORF">NUH29_14105</name>
</gene>
<evidence type="ECO:0000313" key="2">
    <source>
        <dbReference type="EMBL" id="MCS0500681.1"/>
    </source>
</evidence>
<keyword evidence="1" id="KW-1133">Transmembrane helix</keyword>
<keyword evidence="1" id="KW-0812">Transmembrane</keyword>
<feature type="transmembrane region" description="Helical" evidence="1">
    <location>
        <begin position="21"/>
        <end position="41"/>
    </location>
</feature>
<dbReference type="InterPro" id="IPR021373">
    <property type="entry name" value="DUF2993"/>
</dbReference>
<keyword evidence="1" id="KW-0472">Membrane</keyword>
<accession>A0ABT1ZIZ0</accession>
<comment type="caution">
    <text evidence="2">The sequence shown here is derived from an EMBL/GenBank/DDBJ whole genome shotgun (WGS) entry which is preliminary data.</text>
</comment>
<dbReference type="Proteomes" id="UP001205337">
    <property type="component" value="Unassembled WGS sequence"/>
</dbReference>
<dbReference type="Pfam" id="PF11209">
    <property type="entry name" value="LmeA"/>
    <property type="match status" value="1"/>
</dbReference>
<keyword evidence="3" id="KW-1185">Reference proteome</keyword>
<dbReference type="RefSeq" id="WP_258799874.1">
    <property type="nucleotide sequence ID" value="NZ_JANTHX010000008.1"/>
</dbReference>
<evidence type="ECO:0000313" key="3">
    <source>
        <dbReference type="Proteomes" id="UP001205337"/>
    </source>
</evidence>
<protein>
    <submittedName>
        <fullName evidence="2">DUF2993 domain-containing protein</fullName>
    </submittedName>
</protein>
<reference evidence="2 3" key="1">
    <citation type="submission" date="2022-08" db="EMBL/GenBank/DDBJ databases">
        <authorList>
            <person name="Li F."/>
        </authorList>
    </citation>
    <scope>NUCLEOTIDE SEQUENCE [LARGE SCALE GENOMIC DNA]</scope>
    <source>
        <strain evidence="2 3">10F1B-8-1</strain>
    </source>
</reference>
<evidence type="ECO:0000256" key="1">
    <source>
        <dbReference type="SAM" id="Phobius"/>
    </source>
</evidence>
<proteinExistence type="predicted"/>
<organism evidence="2 3">
    <name type="scientific">Protaetiibacter mangrovi</name>
    <dbReference type="NCBI Taxonomy" id="2970926"/>
    <lineage>
        <taxon>Bacteria</taxon>
        <taxon>Bacillati</taxon>
        <taxon>Actinomycetota</taxon>
        <taxon>Actinomycetes</taxon>
        <taxon>Micrococcales</taxon>
        <taxon>Microbacteriaceae</taxon>
        <taxon>Protaetiibacter</taxon>
    </lineage>
</organism>
<dbReference type="EMBL" id="JANTHX010000008">
    <property type="protein sequence ID" value="MCS0500681.1"/>
    <property type="molecule type" value="Genomic_DNA"/>
</dbReference>